<name>A0A927GM96_STRGL</name>
<dbReference type="AlphaFoldDB" id="A0A927GM96"/>
<gene>
    <name evidence="1" type="ORF">ID875_03645</name>
</gene>
<accession>A0A927GM96</accession>
<dbReference type="EMBL" id="JACWUS010000001">
    <property type="protein sequence ID" value="MBD2827689.1"/>
    <property type="molecule type" value="Genomic_DNA"/>
</dbReference>
<sequence>MSWSAACWERCSASACWLRVRVTQLPVAAGSRPAAGVSGTIIGGT</sequence>
<organism evidence="1">
    <name type="scientific">Streptomyces globisporus</name>
    <dbReference type="NCBI Taxonomy" id="1908"/>
    <lineage>
        <taxon>Bacteria</taxon>
        <taxon>Bacillati</taxon>
        <taxon>Actinomycetota</taxon>
        <taxon>Actinomycetes</taxon>
        <taxon>Kitasatosporales</taxon>
        <taxon>Streptomycetaceae</taxon>
        <taxon>Streptomyces</taxon>
    </lineage>
</organism>
<evidence type="ECO:0000313" key="1">
    <source>
        <dbReference type="EMBL" id="MBD2827689.1"/>
    </source>
</evidence>
<reference evidence="1" key="1">
    <citation type="journal article" date="2020" name="PLoS ONE">
        <title>Isolation and characterization of Streptomyces bacteriophages and Streptomyces strains encoding biosynthetic arsenals: Streptomyces strains and phages for antibiotic discovery.</title>
        <authorList>
            <person name="Montano E.T."/>
            <person name="Nideffer J.F."/>
            <person name="Brumage L."/>
            <person name="Erb M."/>
            <person name="Derman A.I."/>
            <person name="Davis J.P."/>
            <person name="Estrada E."/>
            <person name="Fu S."/>
            <person name="Le D."/>
            <person name="Vuppala A."/>
            <person name="Tran C."/>
            <person name="Luterstein E."/>
            <person name="Lakkaraju S."/>
            <person name="Panchagnula S."/>
            <person name="Ren C."/>
            <person name="Doan J."/>
            <person name="Tran S."/>
            <person name="Soriano J."/>
            <person name="Fujita Y."/>
            <person name="Gutala P."/>
            <person name="Fujii Q."/>
            <person name="Lee M."/>
            <person name="Bui A."/>
            <person name="Villarreal C."/>
            <person name="Shing S.R."/>
            <person name="Kim S."/>
            <person name="Freeman D."/>
            <person name="Racha V."/>
            <person name="Ho A."/>
            <person name="Kumar P."/>
            <person name="Falah K."/>
            <person name="Dawson T."/>
            <person name="Enustun E."/>
            <person name="Prichard A."/>
            <person name="Gomez A."/>
            <person name="Khanna K."/>
            <person name="Trigg S."/>
            <person name="Fernandez L."/>
            <person name="Pogliano K."/>
            <person name="Pogliano J."/>
        </authorList>
    </citation>
    <scope>NUCLEOTIDE SEQUENCE</scope>
    <source>
        <strain evidence="1">QF2</strain>
    </source>
</reference>
<comment type="caution">
    <text evidence="1">The sequence shown here is derived from an EMBL/GenBank/DDBJ whole genome shotgun (WGS) entry which is preliminary data.</text>
</comment>
<proteinExistence type="predicted"/>
<protein>
    <submittedName>
        <fullName evidence="1">Uncharacterized protein</fullName>
    </submittedName>
</protein>